<dbReference type="GO" id="GO:0032259">
    <property type="term" value="P:methylation"/>
    <property type="evidence" value="ECO:0007669"/>
    <property type="project" value="UniProtKB-KW"/>
</dbReference>
<gene>
    <name evidence="1" type="primary">cmoM</name>
    <name evidence="3" type="ORF">G113_15488</name>
</gene>
<evidence type="ECO:0000256" key="1">
    <source>
        <dbReference type="HAMAP-Rule" id="MF_02057"/>
    </source>
</evidence>
<evidence type="ECO:0000313" key="4">
    <source>
        <dbReference type="Proteomes" id="UP000013526"/>
    </source>
</evidence>
<dbReference type="SUPFAM" id="SSF53335">
    <property type="entry name" value="S-adenosyl-L-methionine-dependent methyltransferases"/>
    <property type="match status" value="1"/>
</dbReference>
<keyword evidence="1" id="KW-0949">S-adenosyl-L-methionine</keyword>
<comment type="caution">
    <text evidence="3">The sequence shown here is derived from an EMBL/GenBank/DDBJ whole genome shotgun (WGS) entry which is preliminary data.</text>
</comment>
<dbReference type="Pfam" id="PF08241">
    <property type="entry name" value="Methyltransf_11"/>
    <property type="match status" value="1"/>
</dbReference>
<dbReference type="NCBIfam" id="NF008264">
    <property type="entry name" value="PRK11036.1"/>
    <property type="match status" value="1"/>
</dbReference>
<name>R1F2M7_9GAMM</name>
<dbReference type="InterPro" id="IPR029063">
    <property type="entry name" value="SAM-dependent_MTases_sf"/>
</dbReference>
<dbReference type="GO" id="GO:0008757">
    <property type="term" value="F:S-adenosylmethionine-dependent methyltransferase activity"/>
    <property type="evidence" value="ECO:0007669"/>
    <property type="project" value="InterPro"/>
</dbReference>
<dbReference type="GO" id="GO:0006400">
    <property type="term" value="P:tRNA modification"/>
    <property type="evidence" value="ECO:0007669"/>
    <property type="project" value="UniProtKB-UniRule"/>
</dbReference>
<organism evidence="3 4">
    <name type="scientific">Aeromonas molluscorum 848</name>
    <dbReference type="NCBI Taxonomy" id="1268236"/>
    <lineage>
        <taxon>Bacteria</taxon>
        <taxon>Pseudomonadati</taxon>
        <taxon>Pseudomonadota</taxon>
        <taxon>Gammaproteobacteria</taxon>
        <taxon>Aeromonadales</taxon>
        <taxon>Aeromonadaceae</taxon>
        <taxon>Aeromonas</taxon>
    </lineage>
</organism>
<sequence>MAHACIDKAEFVLKQDQSFDGRADKFARNIYDSTKGRIRTKVVWSDIEACLARLGNRPLRILDAGGGFGYFAQKLAAMGHQVELCDLSADMLALARVQIAERGLEDRIRLIHCPIQDLKAHVTGTFDLVLCHAVLEWLAEPRRTLLGLFPFVHAGGILSLLFYNRHGLLFQSLVVGNFDYVRQGLNKKRQTALTPTNPQLPEQVYDWIGRGGLKIIGKTGVRVIHDYMRHKQDQVEKFEDLLAMEQHYCRQEPFVALGRYIHVMAQKPASGKS</sequence>
<feature type="binding site" evidence="1">
    <location>
        <begin position="65"/>
        <end position="66"/>
    </location>
    <ligand>
        <name>S-adenosyl-L-methionine</name>
        <dbReference type="ChEBI" id="CHEBI:59789"/>
    </ligand>
</feature>
<protein>
    <recommendedName>
        <fullName evidence="1">tRNA 5-carboxymethoxyuridine methyltransferase</fullName>
        <ecNumber evidence="1">2.1.1.-</ecNumber>
    </recommendedName>
    <alternativeName>
        <fullName evidence="1">cmo5U methyltransferase</fullName>
    </alternativeName>
</protein>
<keyword evidence="4" id="KW-1185">Reference proteome</keyword>
<comment type="similarity">
    <text evidence="1">Belongs to the class I-like SAM-binding methyltransferase superfamily. CmoM family.</text>
</comment>
<dbReference type="HAMAP" id="MF_02057">
    <property type="entry name" value="tRNA_methyltr_CmoM"/>
    <property type="match status" value="1"/>
</dbReference>
<feature type="binding site" evidence="1">
    <location>
        <position position="132"/>
    </location>
    <ligand>
        <name>S-adenosyl-L-methionine</name>
        <dbReference type="ChEBI" id="CHEBI:59789"/>
    </ligand>
</feature>
<accession>R1F2M7</accession>
<dbReference type="PATRIC" id="fig|1268236.3.peg.3038"/>
<comment type="catalytic activity">
    <reaction evidence="1">
        <text>5-carboxymethoxyuridine(34) in tRNA + S-adenosyl-L-methionine = 5-methoxycarbonylmethoxyuridine(34) in tRNA + S-adenosyl-L-homocysteine</text>
        <dbReference type="Rhea" id="RHEA:54080"/>
        <dbReference type="Rhea" id="RHEA-COMP:13383"/>
        <dbReference type="Rhea" id="RHEA-COMP:13781"/>
        <dbReference type="ChEBI" id="CHEBI:57856"/>
        <dbReference type="ChEBI" id="CHEBI:59789"/>
        <dbReference type="ChEBI" id="CHEBI:136879"/>
        <dbReference type="ChEBI" id="CHEBI:138053"/>
    </reaction>
</comment>
<dbReference type="EMBL" id="AQGQ01000125">
    <property type="protein sequence ID" value="EOD54213.1"/>
    <property type="molecule type" value="Genomic_DNA"/>
</dbReference>
<dbReference type="Gene3D" id="3.40.50.150">
    <property type="entry name" value="Vaccinia Virus protein VP39"/>
    <property type="match status" value="1"/>
</dbReference>
<keyword evidence="1 3" id="KW-0489">Methyltransferase</keyword>
<proteinExistence type="inferred from homology"/>
<feature type="binding site" evidence="1">
    <location>
        <position position="39"/>
    </location>
    <ligand>
        <name>S-adenosyl-L-methionine</name>
        <dbReference type="ChEBI" id="CHEBI:59789"/>
    </ligand>
</feature>
<feature type="domain" description="Methyltransferase type 11" evidence="2">
    <location>
        <begin position="62"/>
        <end position="158"/>
    </location>
</feature>
<evidence type="ECO:0000259" key="2">
    <source>
        <dbReference type="Pfam" id="PF08241"/>
    </source>
</evidence>
<dbReference type="AlphaFoldDB" id="R1F2M7"/>
<dbReference type="InterPro" id="IPR013216">
    <property type="entry name" value="Methyltransf_11"/>
</dbReference>
<dbReference type="PANTHER" id="PTHR43861">
    <property type="entry name" value="TRANS-ACONITATE 2-METHYLTRANSFERASE-RELATED"/>
    <property type="match status" value="1"/>
</dbReference>
<dbReference type="CDD" id="cd02440">
    <property type="entry name" value="AdoMet_MTases"/>
    <property type="match status" value="1"/>
</dbReference>
<dbReference type="EC" id="2.1.1.-" evidence="1"/>
<comment type="function">
    <text evidence="1">Catalyzes the methylation of 5-carboxymethoxyuridine (cmo5U) to form 5-methoxycarbonylmethoxyuridine (mcmo5U) at position 34 in tRNAs.</text>
</comment>
<evidence type="ECO:0000313" key="3">
    <source>
        <dbReference type="EMBL" id="EOD54213.1"/>
    </source>
</evidence>
<feature type="binding site" evidence="1">
    <location>
        <position position="86"/>
    </location>
    <ligand>
        <name>S-adenosyl-L-methionine</name>
        <dbReference type="ChEBI" id="CHEBI:59789"/>
    </ligand>
</feature>
<reference evidence="3 4" key="1">
    <citation type="journal article" date="2013" name="Genome Announc.">
        <title>Draft Genome Sequence of Aeromonas molluscorum Strain 848TT, Isolated from Bivalve Molluscs.</title>
        <authorList>
            <person name="Spataro N."/>
            <person name="Farfan M."/>
            <person name="Albarral V."/>
            <person name="Sanglas A."/>
            <person name="Loren J.G."/>
            <person name="Fuste M.C."/>
            <person name="Bosch E."/>
        </authorList>
    </citation>
    <scope>NUCLEOTIDE SEQUENCE [LARGE SCALE GENOMIC DNA]</scope>
    <source>
        <strain evidence="3 4">848</strain>
    </source>
</reference>
<comment type="caution">
    <text evidence="1">Lacks conserved residue(s) required for the propagation of feature annotation.</text>
</comment>
<keyword evidence="1" id="KW-0819">tRNA processing</keyword>
<dbReference type="Proteomes" id="UP000013526">
    <property type="component" value="Unassembled WGS sequence"/>
</dbReference>
<dbReference type="GO" id="GO:0097697">
    <property type="term" value="F:tRNA (5-carboxymethoxyuridine(34)-5-O)-methyltransferase activity"/>
    <property type="evidence" value="ECO:0007669"/>
    <property type="project" value="UniProtKB-UniRule"/>
</dbReference>
<dbReference type="InterPro" id="IPR033664">
    <property type="entry name" value="Cmo5U_methylTrfase"/>
</dbReference>
<keyword evidence="1 3" id="KW-0808">Transferase</keyword>